<dbReference type="AlphaFoldDB" id="A0A8J3F7Z0"/>
<evidence type="ECO:0000313" key="2">
    <source>
        <dbReference type="EMBL" id="GGJ81549.1"/>
    </source>
</evidence>
<dbReference type="EMBL" id="BMQB01000001">
    <property type="protein sequence ID" value="GGJ81549.1"/>
    <property type="molecule type" value="Genomic_DNA"/>
</dbReference>
<gene>
    <name evidence="2" type="ORF">GCM10010123_09170</name>
</gene>
<dbReference type="PROSITE" id="PS51257">
    <property type="entry name" value="PROKAR_LIPOPROTEIN"/>
    <property type="match status" value="1"/>
</dbReference>
<reference evidence="2" key="2">
    <citation type="submission" date="2020-09" db="EMBL/GenBank/DDBJ databases">
        <authorList>
            <person name="Sun Q."/>
            <person name="Ohkuma M."/>
        </authorList>
    </citation>
    <scope>NUCLEOTIDE SEQUENCE</scope>
    <source>
        <strain evidence="2">JCM 3090</strain>
    </source>
</reference>
<proteinExistence type="predicted"/>
<name>A0A8J3F7Z0_9ACTN</name>
<dbReference type="SMART" id="SM00909">
    <property type="entry name" value="Germane"/>
    <property type="match status" value="1"/>
</dbReference>
<accession>A0A8J3F7Z0</accession>
<reference evidence="2" key="1">
    <citation type="journal article" date="2014" name="Int. J. Syst. Evol. Microbiol.">
        <title>Complete genome sequence of Corynebacterium casei LMG S-19264T (=DSM 44701T), isolated from a smear-ripened cheese.</title>
        <authorList>
            <consortium name="US DOE Joint Genome Institute (JGI-PGF)"/>
            <person name="Walter F."/>
            <person name="Albersmeier A."/>
            <person name="Kalinowski J."/>
            <person name="Ruckert C."/>
        </authorList>
    </citation>
    <scope>NUCLEOTIDE SEQUENCE</scope>
    <source>
        <strain evidence="2">JCM 3090</strain>
    </source>
</reference>
<comment type="caution">
    <text evidence="2">The sequence shown here is derived from an EMBL/GenBank/DDBJ whole genome shotgun (WGS) entry which is preliminary data.</text>
</comment>
<organism evidence="2 3">
    <name type="scientific">Pilimelia anulata</name>
    <dbReference type="NCBI Taxonomy" id="53371"/>
    <lineage>
        <taxon>Bacteria</taxon>
        <taxon>Bacillati</taxon>
        <taxon>Actinomycetota</taxon>
        <taxon>Actinomycetes</taxon>
        <taxon>Micromonosporales</taxon>
        <taxon>Micromonosporaceae</taxon>
        <taxon>Pilimelia</taxon>
    </lineage>
</organism>
<feature type="domain" description="GerMN" evidence="1">
    <location>
        <begin position="76"/>
        <end position="166"/>
    </location>
</feature>
<evidence type="ECO:0000313" key="3">
    <source>
        <dbReference type="Proteomes" id="UP000649739"/>
    </source>
</evidence>
<keyword evidence="3" id="KW-1185">Reference proteome</keyword>
<dbReference type="Proteomes" id="UP000649739">
    <property type="component" value="Unassembled WGS sequence"/>
</dbReference>
<evidence type="ECO:0000259" key="1">
    <source>
        <dbReference type="SMART" id="SM00909"/>
    </source>
</evidence>
<protein>
    <recommendedName>
        <fullName evidence="1">GerMN domain-containing protein</fullName>
    </recommendedName>
</protein>
<sequence length="187" mass="18692">MSRAAALLAGALAGVLLAGGCGVPPESEPRPIRPPLALPAPAAATPSAGADAALLYLVRDGMLVAVDRRVPPTAAPRALLAGLVAGPTDAESTAGLSSPLAGTDLIGDVRLQNGRATVEVRVRAAVEGNPGDETLAYAQIVCTLTARPDVRGVVFVSAGRPIAVPLADASLSQGPLTRADYAPLLAR</sequence>
<dbReference type="RefSeq" id="WP_189168695.1">
    <property type="nucleotide sequence ID" value="NZ_BMQB01000001.1"/>
</dbReference>
<dbReference type="InterPro" id="IPR019606">
    <property type="entry name" value="GerMN"/>
</dbReference>
<dbReference type="Pfam" id="PF10646">
    <property type="entry name" value="Germane"/>
    <property type="match status" value="1"/>
</dbReference>